<evidence type="ECO:0000256" key="1">
    <source>
        <dbReference type="SAM" id="SignalP"/>
    </source>
</evidence>
<proteinExistence type="predicted"/>
<protein>
    <recommendedName>
        <fullName evidence="4">Secreted protein</fullName>
    </recommendedName>
</protein>
<dbReference type="EMBL" id="JACDTQ010003235">
    <property type="protein sequence ID" value="KAF5914486.1"/>
    <property type="molecule type" value="Genomic_DNA"/>
</dbReference>
<keyword evidence="1" id="KW-0732">Signal</keyword>
<sequence>MQYTWVFLLDLISPLSSCHLRNHNIRARGHQLGAVYAAYHLSYCKSNVVNSFSCDRGQVLKLSCNNTRFMEFILFLMASFVLF</sequence>
<feature type="signal peptide" evidence="1">
    <location>
        <begin position="1"/>
        <end position="17"/>
    </location>
</feature>
<feature type="chain" id="PRO_5029866470" description="Secreted protein" evidence="1">
    <location>
        <begin position="18"/>
        <end position="83"/>
    </location>
</feature>
<name>A0A7J7EGD8_DICBM</name>
<evidence type="ECO:0000313" key="2">
    <source>
        <dbReference type="EMBL" id="KAF5914486.1"/>
    </source>
</evidence>
<evidence type="ECO:0008006" key="4">
    <source>
        <dbReference type="Google" id="ProtNLM"/>
    </source>
</evidence>
<accession>A0A7J7EGD8</accession>
<organism evidence="2 3">
    <name type="scientific">Diceros bicornis minor</name>
    <name type="common">South-central black rhinoceros</name>
    <dbReference type="NCBI Taxonomy" id="77932"/>
    <lineage>
        <taxon>Eukaryota</taxon>
        <taxon>Metazoa</taxon>
        <taxon>Chordata</taxon>
        <taxon>Craniata</taxon>
        <taxon>Vertebrata</taxon>
        <taxon>Euteleostomi</taxon>
        <taxon>Mammalia</taxon>
        <taxon>Eutheria</taxon>
        <taxon>Laurasiatheria</taxon>
        <taxon>Perissodactyla</taxon>
        <taxon>Rhinocerotidae</taxon>
        <taxon>Diceros</taxon>
    </lineage>
</organism>
<comment type="caution">
    <text evidence="2">The sequence shown here is derived from an EMBL/GenBank/DDBJ whole genome shotgun (WGS) entry which is preliminary data.</text>
</comment>
<gene>
    <name evidence="2" type="ORF">HPG69_016437</name>
</gene>
<evidence type="ECO:0000313" key="3">
    <source>
        <dbReference type="Proteomes" id="UP000551758"/>
    </source>
</evidence>
<reference evidence="2 3" key="1">
    <citation type="journal article" date="2020" name="Mol. Biol. Evol.">
        <title>Interspecific Gene Flow and the Evolution of Specialization in Black and White Rhinoceros.</title>
        <authorList>
            <person name="Moodley Y."/>
            <person name="Westbury M.V."/>
            <person name="Russo I.M."/>
            <person name="Gopalakrishnan S."/>
            <person name="Rakotoarivelo A."/>
            <person name="Olsen R.A."/>
            <person name="Prost S."/>
            <person name="Tunstall T."/>
            <person name="Ryder O.A."/>
            <person name="Dalen L."/>
            <person name="Bruford M.W."/>
        </authorList>
    </citation>
    <scope>NUCLEOTIDE SEQUENCE [LARGE SCALE GENOMIC DNA]</scope>
    <source>
        <strain evidence="2">SBR-YM</strain>
        <tissue evidence="2">Skin</tissue>
    </source>
</reference>
<feature type="non-terminal residue" evidence="2">
    <location>
        <position position="1"/>
    </location>
</feature>
<dbReference type="Proteomes" id="UP000551758">
    <property type="component" value="Unassembled WGS sequence"/>
</dbReference>
<dbReference type="AlphaFoldDB" id="A0A7J7EGD8"/>
<keyword evidence="3" id="KW-1185">Reference proteome</keyword>